<dbReference type="RefSeq" id="XP_013424591.1">
    <property type="nucleotide sequence ID" value="XM_013569137.1"/>
</dbReference>
<evidence type="ECO:0000256" key="1">
    <source>
        <dbReference type="SAM" id="SignalP"/>
    </source>
</evidence>
<evidence type="ECO:0008006" key="4">
    <source>
        <dbReference type="Google" id="ProtNLM"/>
    </source>
</evidence>
<dbReference type="GeneID" id="25411839"/>
<organism evidence="2 3">
    <name type="scientific">Aureobasidium namibiae CBS 147.97</name>
    <dbReference type="NCBI Taxonomy" id="1043004"/>
    <lineage>
        <taxon>Eukaryota</taxon>
        <taxon>Fungi</taxon>
        <taxon>Dikarya</taxon>
        <taxon>Ascomycota</taxon>
        <taxon>Pezizomycotina</taxon>
        <taxon>Dothideomycetes</taxon>
        <taxon>Dothideomycetidae</taxon>
        <taxon>Dothideales</taxon>
        <taxon>Saccotheciaceae</taxon>
        <taxon>Aureobasidium</taxon>
    </lineage>
</organism>
<evidence type="ECO:0000313" key="3">
    <source>
        <dbReference type="Proteomes" id="UP000027730"/>
    </source>
</evidence>
<accession>A0A074WBC0</accession>
<gene>
    <name evidence="2" type="ORF">M436DRAFT_53761</name>
</gene>
<dbReference type="HOGENOM" id="CLU_124601_0_0_1"/>
<name>A0A074WBC0_9PEZI</name>
<keyword evidence="3" id="KW-1185">Reference proteome</keyword>
<evidence type="ECO:0000313" key="2">
    <source>
        <dbReference type="EMBL" id="KEQ70415.1"/>
    </source>
</evidence>
<dbReference type="AlphaFoldDB" id="A0A074WBC0"/>
<dbReference type="Proteomes" id="UP000027730">
    <property type="component" value="Unassembled WGS sequence"/>
</dbReference>
<protein>
    <recommendedName>
        <fullName evidence="4">Pullulan synthetase</fullName>
    </recommendedName>
</protein>
<dbReference type="OrthoDB" id="5317242at2759"/>
<dbReference type="EMBL" id="KL584717">
    <property type="protein sequence ID" value="KEQ70415.1"/>
    <property type="molecule type" value="Genomic_DNA"/>
</dbReference>
<keyword evidence="1" id="KW-0732">Signal</keyword>
<reference evidence="2 3" key="1">
    <citation type="journal article" date="2014" name="BMC Genomics">
        <title>Genome sequencing of four Aureobasidium pullulans varieties: biotechnological potential, stress tolerance, and description of new species.</title>
        <authorList>
            <person name="Gostin Ar C."/>
            <person name="Ohm R.A."/>
            <person name="Kogej T."/>
            <person name="Sonjak S."/>
            <person name="Turk M."/>
            <person name="Zajc J."/>
            <person name="Zalar P."/>
            <person name="Grube M."/>
            <person name="Sun H."/>
            <person name="Han J."/>
            <person name="Sharma A."/>
            <person name="Chiniquy J."/>
            <person name="Ngan C.Y."/>
            <person name="Lipzen A."/>
            <person name="Barry K."/>
            <person name="Grigoriev I.V."/>
            <person name="Gunde-Cimerman N."/>
        </authorList>
    </citation>
    <scope>NUCLEOTIDE SEQUENCE [LARGE SCALE GENOMIC DNA]</scope>
    <source>
        <strain evidence="2 3">CBS 147.97</strain>
    </source>
</reference>
<feature type="chain" id="PRO_5001701293" description="Pullulan synthetase" evidence="1">
    <location>
        <begin position="19"/>
        <end position="179"/>
    </location>
</feature>
<feature type="signal peptide" evidence="1">
    <location>
        <begin position="1"/>
        <end position="18"/>
    </location>
</feature>
<proteinExistence type="predicted"/>
<sequence length="179" mass="19487">MRFSILAFAASLATYAAASPLISRAPTINATTPFYLLTTNSATYSKDSSLLPNVSLTTLFDPYYQPNYLLRLIAPGYGSVPQFTLSDGVLHTPGKGPHGIGDYIYNSTEVHTGSELNFRTQYEGTGDLSLERGYLLAVNGSTHGWTICVEELGQRVIEWKGTDEGCTQTYIQAALTVPY</sequence>